<feature type="domain" description="TTI1 N-terminal TPR" evidence="2">
    <location>
        <begin position="8"/>
        <end position="338"/>
    </location>
</feature>
<dbReference type="Pfam" id="PF21547">
    <property type="entry name" value="TTI1"/>
    <property type="match status" value="1"/>
</dbReference>
<proteinExistence type="predicted"/>
<evidence type="ECO:0000313" key="4">
    <source>
        <dbReference type="EMBL" id="KAK5174628.1"/>
    </source>
</evidence>
<dbReference type="InterPro" id="IPR057567">
    <property type="entry name" value="TPR_TTI1_C"/>
</dbReference>
<dbReference type="Pfam" id="PF24181">
    <property type="entry name" value="TPR_TTI1_C"/>
    <property type="match status" value="1"/>
</dbReference>
<feature type="region of interest" description="Disordered" evidence="1">
    <location>
        <begin position="756"/>
        <end position="807"/>
    </location>
</feature>
<dbReference type="PANTHER" id="PTHR18460:SF3">
    <property type="entry name" value="TELO2-INTERACTING PROTEIN 1 HOMOLOG"/>
    <property type="match status" value="1"/>
</dbReference>
<evidence type="ECO:0008006" key="6">
    <source>
        <dbReference type="Google" id="ProtNLM"/>
    </source>
</evidence>
<dbReference type="Gene3D" id="1.25.10.10">
    <property type="entry name" value="Leucine-rich Repeat Variant"/>
    <property type="match status" value="2"/>
</dbReference>
<evidence type="ECO:0000259" key="3">
    <source>
        <dbReference type="Pfam" id="PF24181"/>
    </source>
</evidence>
<evidence type="ECO:0000256" key="1">
    <source>
        <dbReference type="SAM" id="MobiDB-lite"/>
    </source>
</evidence>
<dbReference type="Proteomes" id="UP001337655">
    <property type="component" value="Unassembled WGS sequence"/>
</dbReference>
<dbReference type="SUPFAM" id="SSF48371">
    <property type="entry name" value="ARM repeat"/>
    <property type="match status" value="1"/>
</dbReference>
<dbReference type="Pfam" id="PF24173">
    <property type="entry name" value="TPR_TTI1_N"/>
    <property type="match status" value="1"/>
</dbReference>
<name>A0AAV9PL69_9PEZI</name>
<dbReference type="EMBL" id="JAVRRT010000002">
    <property type="protein sequence ID" value="KAK5174628.1"/>
    <property type="molecule type" value="Genomic_DNA"/>
</dbReference>
<dbReference type="PANTHER" id="PTHR18460">
    <property type="entry name" value="TEL2 INTERACTING PROTEIN 1 TTI1 FAMILY MEMBER"/>
    <property type="match status" value="1"/>
</dbReference>
<accession>A0AAV9PL69</accession>
<reference evidence="4 5" key="1">
    <citation type="submission" date="2023-08" db="EMBL/GenBank/DDBJ databases">
        <title>Black Yeasts Isolated from many extreme environments.</title>
        <authorList>
            <person name="Coleine C."/>
            <person name="Stajich J.E."/>
            <person name="Selbmann L."/>
        </authorList>
    </citation>
    <scope>NUCLEOTIDE SEQUENCE [LARGE SCALE GENOMIC DNA]</scope>
    <source>
        <strain evidence="4 5">CCFEE 5935</strain>
    </source>
</reference>
<keyword evidence="5" id="KW-1185">Reference proteome</keyword>
<dbReference type="InterPro" id="IPR057566">
    <property type="entry name" value="TPR_TTI1_N"/>
</dbReference>
<sequence length="1063" mass="117318">MEGKNELFQRLKQDCVALAQAAASYKSGRTDQKTLVDRLEKLEHTVTSATSSQGNVFDAKLAEYVFFPIAQLLRESKTLSIRCLEISLQCIATLVDKGWKQDIPPQLAAQLVILCSNLGDKSPKGLSFSETTDELQTSSFWCLYHVFTGLAKSNEGRKTLTDDLAFPQLGQTISVLLDGVQDGKSMEPQVAGSAALKALVADVIDAEAQANFLPGLVSRLTKILTPQTKQRRNHKTLIDCLGVLGVLLKNTVGDEKRLSSEDSLAASSREATVTSAQWKDAAATQIKPAISNILRLKSHARDDVKESLAQLCTVLLRHCRRTLENCSELALDALVTMASGWEDSAITSDLRSSLRSDRSIVGLLQSMLYERLRKLALVMQGHDEDIKAATTSYITTMYTLLVEVEADMTTIDRTLMLALRDSAALTIAPQSRKQELAMPASPIQAVGLDVLKVQTKDFSFASQLARYRGQETNLNRLDSIMRVVAKYSASSSLVTEVTKDLRYSVGNMQIANLWLLLLSTEVAVKEAHAPDNFLQFEEEGPAAYGESLEELYAFSLSTLAESSDQPQDPRLLSLALRGLALRAQTAGQDFRYELVDALYPVLHTLATPDDQLQRDSISTLDAFTSACGYASTRDLIVENVDYLTNAVALKLNAFDVSSQAPQVLLMMVRLAGQGLLPYLEDTVESMFAALEDYHGYPLLVELLFKVLSAMAEEGAKAPQLAITYDQSKGPETVETDGWQPITMEGLVALLRGDANEDEDLPSAEPLESHPQRPWKVVEDNPEDAEADAEKEEDALLEPHDEADLPPPAPKTYNLLFKITELTQHFLPSASPSLRTSLLSLIKVTVPAIARHENSFLPLINTLWPEIVARLDDEEPFAVASAIDVIGVLCEYAGDFMRSRIDQVWPRLMELWQATTKKGLPKQKSATASLDIIQRHDKPSSHLSHSHHGDTSSRMIREALESTMTRIVHFLQTSPEMFDEALLVLQNALDHTNTRQALMQSNADALWLTDVKRGRTDQPDMPPVPDARPWEFAQLPSVASRDNTSYRLRCIINGDVKTASSDKP</sequence>
<organism evidence="4 5">
    <name type="scientific">Saxophila tyrrhenica</name>
    <dbReference type="NCBI Taxonomy" id="1690608"/>
    <lineage>
        <taxon>Eukaryota</taxon>
        <taxon>Fungi</taxon>
        <taxon>Dikarya</taxon>
        <taxon>Ascomycota</taxon>
        <taxon>Pezizomycotina</taxon>
        <taxon>Dothideomycetes</taxon>
        <taxon>Dothideomycetidae</taxon>
        <taxon>Mycosphaerellales</taxon>
        <taxon>Extremaceae</taxon>
        <taxon>Saxophila</taxon>
    </lineage>
</organism>
<dbReference type="GeneID" id="89923057"/>
<dbReference type="InterPro" id="IPR016024">
    <property type="entry name" value="ARM-type_fold"/>
</dbReference>
<dbReference type="AlphaFoldDB" id="A0AAV9PL69"/>
<dbReference type="GO" id="GO:0005737">
    <property type="term" value="C:cytoplasm"/>
    <property type="evidence" value="ECO:0007669"/>
    <property type="project" value="TreeGrafter"/>
</dbReference>
<evidence type="ECO:0000313" key="5">
    <source>
        <dbReference type="Proteomes" id="UP001337655"/>
    </source>
</evidence>
<dbReference type="InterPro" id="IPR052587">
    <property type="entry name" value="TELO2-interacting_protein_1"/>
</dbReference>
<feature type="domain" description="TTI1 C-terminal TPR" evidence="3">
    <location>
        <begin position="778"/>
        <end position="916"/>
    </location>
</feature>
<feature type="compositionally biased region" description="Basic and acidic residues" evidence="1">
    <location>
        <begin position="766"/>
        <end position="778"/>
    </location>
</feature>
<evidence type="ECO:0000259" key="2">
    <source>
        <dbReference type="Pfam" id="PF24173"/>
    </source>
</evidence>
<feature type="compositionally biased region" description="Acidic residues" evidence="1">
    <location>
        <begin position="779"/>
        <end position="795"/>
    </location>
</feature>
<comment type="caution">
    <text evidence="4">The sequence shown here is derived from an EMBL/GenBank/DDBJ whole genome shotgun (WGS) entry which is preliminary data.</text>
</comment>
<gene>
    <name evidence="4" type="ORF">LTR77_001709</name>
</gene>
<dbReference type="InterPro" id="IPR011989">
    <property type="entry name" value="ARM-like"/>
</dbReference>
<protein>
    <recommendedName>
        <fullName evidence="6">TEL2-interacting protein 1</fullName>
    </recommendedName>
</protein>
<dbReference type="InterPro" id="IPR049362">
    <property type="entry name" value="TTI1_rpt"/>
</dbReference>
<dbReference type="RefSeq" id="XP_064663297.1">
    <property type="nucleotide sequence ID" value="XM_064798970.1"/>
</dbReference>